<evidence type="ECO:0000256" key="2">
    <source>
        <dbReference type="PROSITE-ProRule" id="PRU00335"/>
    </source>
</evidence>
<dbReference type="PROSITE" id="PS50977">
    <property type="entry name" value="HTH_TETR_2"/>
    <property type="match status" value="1"/>
</dbReference>
<evidence type="ECO:0000256" key="1">
    <source>
        <dbReference type="ARBA" id="ARBA00023125"/>
    </source>
</evidence>
<proteinExistence type="predicted"/>
<feature type="domain" description="HTH tetR-type" evidence="3">
    <location>
        <begin position="46"/>
        <end position="106"/>
    </location>
</feature>
<dbReference type="EMBL" id="JBBHJZ010000001">
    <property type="protein sequence ID" value="MEJ5976211.1"/>
    <property type="molecule type" value="Genomic_DNA"/>
</dbReference>
<dbReference type="InterPro" id="IPR050624">
    <property type="entry name" value="HTH-type_Tx_Regulator"/>
</dbReference>
<comment type="caution">
    <text evidence="4">The sequence shown here is derived from an EMBL/GenBank/DDBJ whole genome shotgun (WGS) entry which is preliminary data.</text>
</comment>
<organism evidence="4 5">
    <name type="scientific">Novosphingobium anseongense</name>
    <dbReference type="NCBI Taxonomy" id="3133436"/>
    <lineage>
        <taxon>Bacteria</taxon>
        <taxon>Pseudomonadati</taxon>
        <taxon>Pseudomonadota</taxon>
        <taxon>Alphaproteobacteria</taxon>
        <taxon>Sphingomonadales</taxon>
        <taxon>Sphingomonadaceae</taxon>
        <taxon>Novosphingobium</taxon>
    </lineage>
</organism>
<gene>
    <name evidence="4" type="ORF">WG901_06175</name>
</gene>
<sequence length="232" mass="25862">MTADKRGCFRDRTENQRFLAGVFRGRSVLARARTTTPSKSGDARAQRSAEAMRATFLDLIERKPLEEISIKEITDGAGLSYPTFFRRYATKNELLEEIATDEVRTLISLGHAALNGEGQGSAFELCSHVHAHRKLWTVLLNGGAAHIMRAEFARIAEERGHSGPRANPWLPVELAAPFVTSGIFEILAWWLRQPEDYPLDDIVALFDALIVDVTARPRVVPALSRDPKTDQP</sequence>
<dbReference type="Gene3D" id="1.10.357.10">
    <property type="entry name" value="Tetracycline Repressor, domain 2"/>
    <property type="match status" value="1"/>
</dbReference>
<evidence type="ECO:0000313" key="5">
    <source>
        <dbReference type="Proteomes" id="UP001361239"/>
    </source>
</evidence>
<dbReference type="RefSeq" id="WP_339586130.1">
    <property type="nucleotide sequence ID" value="NZ_JBBHJZ010000001.1"/>
</dbReference>
<dbReference type="InterPro" id="IPR001647">
    <property type="entry name" value="HTH_TetR"/>
</dbReference>
<keyword evidence="1 2" id="KW-0238">DNA-binding</keyword>
<evidence type="ECO:0000313" key="4">
    <source>
        <dbReference type="EMBL" id="MEJ5976211.1"/>
    </source>
</evidence>
<accession>A0ABU8RSZ7</accession>
<keyword evidence="5" id="KW-1185">Reference proteome</keyword>
<name>A0ABU8RSZ7_9SPHN</name>
<dbReference type="Pfam" id="PF00440">
    <property type="entry name" value="TetR_N"/>
    <property type="match status" value="1"/>
</dbReference>
<dbReference type="PANTHER" id="PTHR43479:SF11">
    <property type="entry name" value="ACREF_ENVCD OPERON REPRESSOR-RELATED"/>
    <property type="match status" value="1"/>
</dbReference>
<dbReference type="PANTHER" id="PTHR43479">
    <property type="entry name" value="ACREF/ENVCD OPERON REPRESSOR-RELATED"/>
    <property type="match status" value="1"/>
</dbReference>
<evidence type="ECO:0000259" key="3">
    <source>
        <dbReference type="PROSITE" id="PS50977"/>
    </source>
</evidence>
<dbReference type="SUPFAM" id="SSF46689">
    <property type="entry name" value="Homeodomain-like"/>
    <property type="match status" value="1"/>
</dbReference>
<feature type="DNA-binding region" description="H-T-H motif" evidence="2">
    <location>
        <begin position="69"/>
        <end position="88"/>
    </location>
</feature>
<reference evidence="4 5" key="1">
    <citation type="submission" date="2024-03" db="EMBL/GenBank/DDBJ databases">
        <authorList>
            <person name="Jo J.-H."/>
        </authorList>
    </citation>
    <scope>NUCLEOTIDE SEQUENCE [LARGE SCALE GENOMIC DNA]</scope>
    <source>
        <strain evidence="4 5">PS1R-30</strain>
    </source>
</reference>
<dbReference type="Proteomes" id="UP001361239">
    <property type="component" value="Unassembled WGS sequence"/>
</dbReference>
<dbReference type="InterPro" id="IPR009057">
    <property type="entry name" value="Homeodomain-like_sf"/>
</dbReference>
<protein>
    <submittedName>
        <fullName evidence="4">TetR family transcriptional regulator</fullName>
    </submittedName>
</protein>